<dbReference type="AlphaFoldDB" id="I3CCA2"/>
<feature type="domain" description="Cytochrome c assembly protein" evidence="2">
    <location>
        <begin position="49"/>
        <end position="268"/>
    </location>
</feature>
<feature type="transmembrane region" description="Helical" evidence="1">
    <location>
        <begin position="98"/>
        <end position="117"/>
    </location>
</feature>
<dbReference type="GO" id="GO:0017004">
    <property type="term" value="P:cytochrome complex assembly"/>
    <property type="evidence" value="ECO:0007669"/>
    <property type="project" value="InterPro"/>
</dbReference>
<evidence type="ECO:0000256" key="1">
    <source>
        <dbReference type="SAM" id="Phobius"/>
    </source>
</evidence>
<reference evidence="3 4" key="1">
    <citation type="submission" date="2011-11" db="EMBL/GenBank/DDBJ databases">
        <title>Improved High-Quality Draft sequence of Beggiatoa alba B18lD.</title>
        <authorList>
            <consortium name="US DOE Joint Genome Institute"/>
            <person name="Lucas S."/>
            <person name="Han J."/>
            <person name="Lapidus A."/>
            <person name="Cheng J.-F."/>
            <person name="Goodwin L."/>
            <person name="Pitluck S."/>
            <person name="Peters L."/>
            <person name="Mikhailova N."/>
            <person name="Held B."/>
            <person name="Detter J.C."/>
            <person name="Han C."/>
            <person name="Tapia R."/>
            <person name="Land M."/>
            <person name="Hauser L."/>
            <person name="Kyrpides N."/>
            <person name="Ivanova N."/>
            <person name="Pagani I."/>
            <person name="Samuel K."/>
            <person name="Teske A."/>
            <person name="Mueller J."/>
            <person name="Woyke T."/>
        </authorList>
    </citation>
    <scope>NUCLEOTIDE SEQUENCE [LARGE SCALE GENOMIC DNA]</scope>
    <source>
        <strain evidence="3 4">B18LD</strain>
    </source>
</reference>
<dbReference type="InterPro" id="IPR002541">
    <property type="entry name" value="Cyt_c_assembly"/>
</dbReference>
<dbReference type="InterPro" id="IPR052372">
    <property type="entry name" value="YpjD/HemX"/>
</dbReference>
<feature type="transmembrane region" description="Helical" evidence="1">
    <location>
        <begin position="243"/>
        <end position="265"/>
    </location>
</feature>
<dbReference type="RefSeq" id="WP_002683025.1">
    <property type="nucleotide sequence ID" value="NZ_JH600070.1"/>
</dbReference>
<feature type="transmembrane region" description="Helical" evidence="1">
    <location>
        <begin position="216"/>
        <end position="237"/>
    </location>
</feature>
<keyword evidence="1" id="KW-1133">Transmembrane helix</keyword>
<dbReference type="PANTHER" id="PTHR38034">
    <property type="entry name" value="INNER MEMBRANE PROTEIN YPJD"/>
    <property type="match status" value="1"/>
</dbReference>
<proteinExistence type="predicted"/>
<gene>
    <name evidence="3" type="ORF">BegalDRAFT_0325</name>
</gene>
<keyword evidence="4" id="KW-1185">Reference proteome</keyword>
<evidence type="ECO:0000259" key="2">
    <source>
        <dbReference type="Pfam" id="PF01578"/>
    </source>
</evidence>
<evidence type="ECO:0000313" key="3">
    <source>
        <dbReference type="EMBL" id="EIJ41245.1"/>
    </source>
</evidence>
<dbReference type="EMBL" id="JH600070">
    <property type="protein sequence ID" value="EIJ41245.1"/>
    <property type="molecule type" value="Genomic_DNA"/>
</dbReference>
<sequence length="272" mass="30726">MNTFMLSFSAMLLYVATAIARLYGNKIPVNTENPPLFQLKTLLMGLGGIAVVLHAIVLYQSIITTDGLNLGIFNAASLVTWVIALLLLLTLFREPVENLIFILFPVAALSIGLDNYFQSVRLLTADMGVKFHIFSAIVAYSFLSISALQAVFIAIQDYQLRHKHLGWVMHVLPPLKVMETLLFQMIALGVLWLTLGLISGFLFIEDLFAQHLVHKTVLSLIAWGFFMILLWGHWQYGWRGRKAIYWTLSGFALLMLAYFGSKIVLELILQRY</sequence>
<dbReference type="GO" id="GO:0020037">
    <property type="term" value="F:heme binding"/>
    <property type="evidence" value="ECO:0007669"/>
    <property type="project" value="InterPro"/>
</dbReference>
<dbReference type="eggNOG" id="COG4137">
    <property type="taxonomic scope" value="Bacteria"/>
</dbReference>
<keyword evidence="1" id="KW-0472">Membrane</keyword>
<dbReference type="GO" id="GO:0005886">
    <property type="term" value="C:plasma membrane"/>
    <property type="evidence" value="ECO:0007669"/>
    <property type="project" value="TreeGrafter"/>
</dbReference>
<dbReference type="HOGENOM" id="CLU_049710_1_0_6"/>
<dbReference type="STRING" id="395493.BegalDRAFT_0325"/>
<name>I3CCA2_9GAMM</name>
<keyword evidence="1" id="KW-0812">Transmembrane</keyword>
<feature type="transmembrane region" description="Helical" evidence="1">
    <location>
        <begin position="36"/>
        <end position="59"/>
    </location>
</feature>
<dbReference type="Pfam" id="PF01578">
    <property type="entry name" value="Cytochrom_C_asm"/>
    <property type="match status" value="1"/>
</dbReference>
<protein>
    <submittedName>
        <fullName evidence="3">ABC-type uncharacterized transport system, permease component</fullName>
    </submittedName>
</protein>
<organism evidence="3 4">
    <name type="scientific">Beggiatoa alba B18LD</name>
    <dbReference type="NCBI Taxonomy" id="395493"/>
    <lineage>
        <taxon>Bacteria</taxon>
        <taxon>Pseudomonadati</taxon>
        <taxon>Pseudomonadota</taxon>
        <taxon>Gammaproteobacteria</taxon>
        <taxon>Thiotrichales</taxon>
        <taxon>Thiotrichaceae</taxon>
        <taxon>Beggiatoa</taxon>
    </lineage>
</organism>
<dbReference type="Proteomes" id="UP000005744">
    <property type="component" value="Unassembled WGS sequence"/>
</dbReference>
<accession>I3CCA2</accession>
<dbReference type="OrthoDB" id="9780793at2"/>
<evidence type="ECO:0000313" key="4">
    <source>
        <dbReference type="Proteomes" id="UP000005744"/>
    </source>
</evidence>
<feature type="transmembrane region" description="Helical" evidence="1">
    <location>
        <begin position="71"/>
        <end position="92"/>
    </location>
</feature>
<dbReference type="PANTHER" id="PTHR38034:SF1">
    <property type="entry name" value="INNER MEMBRANE PROTEIN YPJD"/>
    <property type="match status" value="1"/>
</dbReference>
<feature type="transmembrane region" description="Helical" evidence="1">
    <location>
        <begin position="181"/>
        <end position="204"/>
    </location>
</feature>
<feature type="transmembrane region" description="Helical" evidence="1">
    <location>
        <begin position="129"/>
        <end position="155"/>
    </location>
</feature>